<dbReference type="EMBL" id="CALNXK010000219">
    <property type="protein sequence ID" value="CAH3176950.1"/>
    <property type="molecule type" value="Genomic_DNA"/>
</dbReference>
<comment type="similarity">
    <text evidence="2">Belongs to the GILT family.</text>
</comment>
<name>A0ABN8RC24_9CNID</name>
<dbReference type="InterPro" id="IPR004911">
    <property type="entry name" value="Interferon-induced_GILT"/>
</dbReference>
<keyword evidence="3" id="KW-0964">Secreted</keyword>
<keyword evidence="4" id="KW-0732">Signal</keyword>
<reference evidence="6 7" key="1">
    <citation type="submission" date="2022-05" db="EMBL/GenBank/DDBJ databases">
        <authorList>
            <consortium name="Genoscope - CEA"/>
            <person name="William W."/>
        </authorList>
    </citation>
    <scope>NUCLEOTIDE SEQUENCE [LARGE SCALE GENOMIC DNA]</scope>
</reference>
<comment type="subcellular location">
    <subcellularLocation>
        <location evidence="1">Secreted</location>
    </subcellularLocation>
</comment>
<evidence type="ECO:0000256" key="2">
    <source>
        <dbReference type="ARBA" id="ARBA00005679"/>
    </source>
</evidence>
<organism evidence="6 7">
    <name type="scientific">Porites lobata</name>
    <dbReference type="NCBI Taxonomy" id="104759"/>
    <lineage>
        <taxon>Eukaryota</taxon>
        <taxon>Metazoa</taxon>
        <taxon>Cnidaria</taxon>
        <taxon>Anthozoa</taxon>
        <taxon>Hexacorallia</taxon>
        <taxon>Scleractinia</taxon>
        <taxon>Fungiina</taxon>
        <taxon>Poritidae</taxon>
        <taxon>Porites</taxon>
    </lineage>
</organism>
<dbReference type="PANTHER" id="PTHR13234:SF8">
    <property type="entry name" value="GAMMA-INTERFERON-INDUCIBLE LYSOSOMAL THIOL REDUCTASE"/>
    <property type="match status" value="1"/>
</dbReference>
<dbReference type="Proteomes" id="UP001159405">
    <property type="component" value="Unassembled WGS sequence"/>
</dbReference>
<evidence type="ECO:0000256" key="5">
    <source>
        <dbReference type="ARBA" id="ARBA00023180"/>
    </source>
</evidence>
<comment type="caution">
    <text evidence="6">The sequence shown here is derived from an EMBL/GenBank/DDBJ whole genome shotgun (WGS) entry which is preliminary data.</text>
</comment>
<proteinExistence type="inferred from homology"/>
<keyword evidence="5" id="KW-0325">Glycoprotein</keyword>
<evidence type="ECO:0000256" key="4">
    <source>
        <dbReference type="ARBA" id="ARBA00022729"/>
    </source>
</evidence>
<accession>A0ABN8RC24</accession>
<evidence type="ECO:0000256" key="3">
    <source>
        <dbReference type="ARBA" id="ARBA00022525"/>
    </source>
</evidence>
<sequence length="115" mass="12700">MPFIHCVEVNIESGDPRSVAEKCASQQGIDFTAIDKCQSGPQGNALEHKMALKTNALNPPHYYVPWVTLNGKHSEEIQEKATFDLLGLVCSTFQGTKPSVCHEKEAIHSRCYKVA</sequence>
<keyword evidence="7" id="KW-1185">Reference proteome</keyword>
<evidence type="ECO:0000313" key="7">
    <source>
        <dbReference type="Proteomes" id="UP001159405"/>
    </source>
</evidence>
<gene>
    <name evidence="6" type="ORF">PLOB_00018616</name>
</gene>
<evidence type="ECO:0000313" key="6">
    <source>
        <dbReference type="EMBL" id="CAH3176950.1"/>
    </source>
</evidence>
<protein>
    <submittedName>
        <fullName evidence="6">Uncharacterized protein</fullName>
    </submittedName>
</protein>
<evidence type="ECO:0000256" key="1">
    <source>
        <dbReference type="ARBA" id="ARBA00004613"/>
    </source>
</evidence>
<dbReference type="PANTHER" id="PTHR13234">
    <property type="entry name" value="GAMMA-INTERFERON INDUCIBLE LYSOSOMAL THIOL REDUCTASE GILT"/>
    <property type="match status" value="1"/>
</dbReference>